<dbReference type="AlphaFoldDB" id="A0A062UDS2"/>
<comment type="caution">
    <text evidence="1">The sequence shown here is derived from an EMBL/GenBank/DDBJ whole genome shotgun (WGS) entry which is preliminary data.</text>
</comment>
<evidence type="ECO:0000313" key="2">
    <source>
        <dbReference type="Proteomes" id="UP000027190"/>
    </source>
</evidence>
<reference evidence="1 2" key="1">
    <citation type="journal article" date="2014" name="Antonie Van Leeuwenhoek">
        <title>Hyphomonas beringensis sp. nov. and Hyphomonas chukchiensis sp. nov., isolated from surface seawater of the Bering Sea and Chukchi Sea.</title>
        <authorList>
            <person name="Li C."/>
            <person name="Lai Q."/>
            <person name="Li G."/>
            <person name="Dong C."/>
            <person name="Wang J."/>
            <person name="Liao Y."/>
            <person name="Shao Z."/>
        </authorList>
    </citation>
    <scope>NUCLEOTIDE SEQUENCE [LARGE SCALE GENOMIC DNA]</scope>
    <source>
        <strain evidence="1 2">BH-BN04-4</strain>
    </source>
</reference>
<proteinExistence type="predicted"/>
<accession>A0A062UDS2</accession>
<organism evidence="1 2">
    <name type="scientific">Hyphomonas chukchiensis</name>
    <dbReference type="NCBI Taxonomy" id="1280947"/>
    <lineage>
        <taxon>Bacteria</taxon>
        <taxon>Pseudomonadati</taxon>
        <taxon>Pseudomonadota</taxon>
        <taxon>Alphaproteobacteria</taxon>
        <taxon>Hyphomonadales</taxon>
        <taxon>Hyphomonadaceae</taxon>
        <taxon>Hyphomonas</taxon>
    </lineage>
</organism>
<dbReference type="Proteomes" id="UP000027190">
    <property type="component" value="Unassembled WGS sequence"/>
</dbReference>
<protein>
    <submittedName>
        <fullName evidence="1">Uncharacterized protein</fullName>
    </submittedName>
</protein>
<name>A0A062UDS2_9PROT</name>
<evidence type="ECO:0000313" key="1">
    <source>
        <dbReference type="EMBL" id="KCZ55863.1"/>
    </source>
</evidence>
<keyword evidence="2" id="KW-1185">Reference proteome</keyword>
<sequence>MLPLPGETEIDFDAARVDFSVPEVTANTELEFEVSVSDGTDTTTQSFSMTARNIVLSPTTTLLSDSYLRFADSAGEDNALLGGYVGTTSIHGLLSLTDGTAAVGGELITSQVSREVRIDDSFADVEVYDLEVPASSRRTLKAVYIGNTSTQALLIAVEEANKVLILNYTGGSPAYAVVNEVQVDAPCAVEASRLELSDFPRGDLIVGQRGGGIAVYYNQSNNSNNSAPPGSFDPPIRLYGAGDFCFISSAYYSWFSAIDTSSNTLHVWDSEFGSGLTERTPIDLELQSGEQVVAYAATVDNQGHEVHAVVTTTGEHDGTHKLIIIYRETESAATYTRTVRSWTKGVPSDVFIRDLDDQDVGTASDIVVALRTVPYAVVVEDARDIWTSTPTSYGPVTYAPLSLGTTMLQPSKLEEGIRRGFLGIDSYGADAGIFFADDLRSPAP</sequence>
<dbReference type="EMBL" id="AWFG01000054">
    <property type="protein sequence ID" value="KCZ55863.1"/>
    <property type="molecule type" value="Genomic_DNA"/>
</dbReference>
<dbReference type="PATRIC" id="fig|1280947.3.peg.3029"/>
<gene>
    <name evidence="1" type="ORF">HY30_18835</name>
</gene>